<dbReference type="SUPFAM" id="SSF51735">
    <property type="entry name" value="NAD(P)-binding Rossmann-fold domains"/>
    <property type="match status" value="1"/>
</dbReference>
<gene>
    <name evidence="3" type="ORF">CORC01_09911</name>
</gene>
<evidence type="ECO:0000256" key="1">
    <source>
        <dbReference type="ARBA" id="ARBA00022857"/>
    </source>
</evidence>
<dbReference type="Gene3D" id="3.90.25.10">
    <property type="entry name" value="UDP-galactose 4-epimerase, domain 1"/>
    <property type="match status" value="1"/>
</dbReference>
<organism evidence="3 4">
    <name type="scientific">Colletotrichum orchidophilum</name>
    <dbReference type="NCBI Taxonomy" id="1209926"/>
    <lineage>
        <taxon>Eukaryota</taxon>
        <taxon>Fungi</taxon>
        <taxon>Dikarya</taxon>
        <taxon>Ascomycota</taxon>
        <taxon>Pezizomycotina</taxon>
        <taxon>Sordariomycetes</taxon>
        <taxon>Hypocreomycetidae</taxon>
        <taxon>Glomerellales</taxon>
        <taxon>Glomerellaceae</taxon>
        <taxon>Colletotrichum</taxon>
    </lineage>
</organism>
<dbReference type="Proteomes" id="UP000176998">
    <property type="component" value="Unassembled WGS sequence"/>
</dbReference>
<dbReference type="EMBL" id="MJBS01000093">
    <property type="protein sequence ID" value="OHE94804.1"/>
    <property type="molecule type" value="Genomic_DNA"/>
</dbReference>
<keyword evidence="1" id="KW-0521">NADP</keyword>
<protein>
    <submittedName>
        <fullName evidence="3">Isoflavone reductase</fullName>
    </submittedName>
</protein>
<evidence type="ECO:0000256" key="2">
    <source>
        <dbReference type="ARBA" id="ARBA00023002"/>
    </source>
</evidence>
<dbReference type="GeneID" id="34563050"/>
<dbReference type="RefSeq" id="XP_022471966.1">
    <property type="nucleotide sequence ID" value="XM_022621540.1"/>
</dbReference>
<reference evidence="3 4" key="1">
    <citation type="submission" date="2016-09" db="EMBL/GenBank/DDBJ databases">
        <authorList>
            <person name="Capua I."/>
            <person name="De Benedictis P."/>
            <person name="Joannis T."/>
            <person name="Lombin L.H."/>
            <person name="Cattoli G."/>
        </authorList>
    </citation>
    <scope>NUCLEOTIDE SEQUENCE [LARGE SCALE GENOMIC DNA]</scope>
    <source>
        <strain evidence="3 4">IMI 309357</strain>
    </source>
</reference>
<comment type="caution">
    <text evidence="3">The sequence shown here is derived from an EMBL/GenBank/DDBJ whole genome shotgun (WGS) entry which is preliminary data.</text>
</comment>
<dbReference type="GO" id="GO:0016491">
    <property type="term" value="F:oxidoreductase activity"/>
    <property type="evidence" value="ECO:0007669"/>
    <property type="project" value="UniProtKB-KW"/>
</dbReference>
<dbReference type="PANTHER" id="PTHR47706">
    <property type="entry name" value="NMRA-LIKE FAMILY PROTEIN"/>
    <property type="match status" value="1"/>
</dbReference>
<dbReference type="Gene3D" id="3.40.50.720">
    <property type="entry name" value="NAD(P)-binding Rossmann-like Domain"/>
    <property type="match status" value="1"/>
</dbReference>
<proteinExistence type="predicted"/>
<dbReference type="STRING" id="1209926.A0A1G4B094"/>
<keyword evidence="2" id="KW-0560">Oxidoreductase</keyword>
<dbReference type="OrthoDB" id="419598at2759"/>
<dbReference type="InterPro" id="IPR051609">
    <property type="entry name" value="NmrA/Isoflavone_reductase-like"/>
</dbReference>
<sequence length="183" mass="20882">MFLNHLQMLYLPYTVIDIGWWYHISLPRHSSGRIDAIASPFDNWVAGDGTVISGMTDLRDIGKYIACIIAHPRTLNHKVLAYTELKSQNEVYDLIEKLSGEKVRRKHSSADEIEAEMVKAKDDKANIHRLSVLQYRKSWASEDLDPDLTVTSFEAFCNEALEGKVDSIYAKQKREAIGAAWRK</sequence>
<dbReference type="InterPro" id="IPR036291">
    <property type="entry name" value="NAD(P)-bd_dom_sf"/>
</dbReference>
<keyword evidence="4" id="KW-1185">Reference proteome</keyword>
<accession>A0A1G4B094</accession>
<name>A0A1G4B094_9PEZI</name>
<dbReference type="AlphaFoldDB" id="A0A1G4B094"/>
<dbReference type="PANTHER" id="PTHR47706:SF9">
    <property type="entry name" value="NMRA-LIKE DOMAIN-CONTAINING PROTEIN-RELATED"/>
    <property type="match status" value="1"/>
</dbReference>
<evidence type="ECO:0000313" key="4">
    <source>
        <dbReference type="Proteomes" id="UP000176998"/>
    </source>
</evidence>
<evidence type="ECO:0000313" key="3">
    <source>
        <dbReference type="EMBL" id="OHE94804.1"/>
    </source>
</evidence>